<dbReference type="SMART" id="SM00292">
    <property type="entry name" value="BRCT"/>
    <property type="match status" value="1"/>
</dbReference>
<dbReference type="InterPro" id="IPR001357">
    <property type="entry name" value="BRCT_dom"/>
</dbReference>
<comment type="catalytic activity">
    <reaction evidence="5 6">
        <text>O-phospho-L-threonyl-[protein] + H2O = L-threonyl-[protein] + phosphate</text>
        <dbReference type="Rhea" id="RHEA:47004"/>
        <dbReference type="Rhea" id="RHEA-COMP:11060"/>
        <dbReference type="Rhea" id="RHEA-COMP:11605"/>
        <dbReference type="ChEBI" id="CHEBI:15377"/>
        <dbReference type="ChEBI" id="CHEBI:30013"/>
        <dbReference type="ChEBI" id="CHEBI:43474"/>
        <dbReference type="ChEBI" id="CHEBI:61977"/>
        <dbReference type="EC" id="3.1.3.16"/>
    </reaction>
</comment>
<dbReference type="SUPFAM" id="SSF56784">
    <property type="entry name" value="HAD-like"/>
    <property type="match status" value="1"/>
</dbReference>
<dbReference type="OrthoDB" id="685494at2759"/>
<evidence type="ECO:0000259" key="8">
    <source>
        <dbReference type="PROSITE" id="PS50172"/>
    </source>
</evidence>
<dbReference type="SUPFAM" id="SSF52113">
    <property type="entry name" value="BRCT domain"/>
    <property type="match status" value="1"/>
</dbReference>
<evidence type="ECO:0000259" key="9">
    <source>
        <dbReference type="PROSITE" id="PS50969"/>
    </source>
</evidence>
<dbReference type="Proteomes" id="UP000251960">
    <property type="component" value="Chromosome 4"/>
</dbReference>
<accession>A0A3L6EYB0</accession>
<evidence type="ECO:0000256" key="4">
    <source>
        <dbReference type="ARBA" id="ARBA00047761"/>
    </source>
</evidence>
<comment type="caution">
    <text evidence="10">The sequence shown here is derived from an EMBL/GenBank/DDBJ whole genome shotgun (WGS) entry which is preliminary data.</text>
</comment>
<dbReference type="InterPro" id="IPR004274">
    <property type="entry name" value="FCP1_dom"/>
</dbReference>
<dbReference type="PANTHER" id="PTHR23081">
    <property type="entry name" value="RNA POLYMERASE II CTD PHOSPHATASE"/>
    <property type="match status" value="1"/>
</dbReference>
<organism evidence="10 11">
    <name type="scientific">Zea mays</name>
    <name type="common">Maize</name>
    <dbReference type="NCBI Taxonomy" id="4577"/>
    <lineage>
        <taxon>Eukaryota</taxon>
        <taxon>Viridiplantae</taxon>
        <taxon>Streptophyta</taxon>
        <taxon>Embryophyta</taxon>
        <taxon>Tracheophyta</taxon>
        <taxon>Spermatophyta</taxon>
        <taxon>Magnoliopsida</taxon>
        <taxon>Liliopsida</taxon>
        <taxon>Poales</taxon>
        <taxon>Poaceae</taxon>
        <taxon>PACMAD clade</taxon>
        <taxon>Panicoideae</taxon>
        <taxon>Andropogonodae</taxon>
        <taxon>Andropogoneae</taxon>
        <taxon>Tripsacinae</taxon>
        <taxon>Zea</taxon>
    </lineage>
</organism>
<evidence type="ECO:0000256" key="7">
    <source>
        <dbReference type="SAM" id="MobiDB-lite"/>
    </source>
</evidence>
<dbReference type="NCBIfam" id="TIGR02250">
    <property type="entry name" value="FCP1_euk"/>
    <property type="match status" value="1"/>
</dbReference>
<evidence type="ECO:0000256" key="1">
    <source>
        <dbReference type="ARBA" id="ARBA00004123"/>
    </source>
</evidence>
<dbReference type="Gene3D" id="3.40.50.10190">
    <property type="entry name" value="BRCT domain"/>
    <property type="match status" value="1"/>
</dbReference>
<evidence type="ECO:0000256" key="2">
    <source>
        <dbReference type="ARBA" id="ARBA00022801"/>
    </source>
</evidence>
<dbReference type="InterPro" id="IPR039189">
    <property type="entry name" value="Fcp1"/>
</dbReference>
<dbReference type="KEGG" id="zma:100283378"/>
<dbReference type="Pfam" id="PF00533">
    <property type="entry name" value="BRCT"/>
    <property type="match status" value="1"/>
</dbReference>
<dbReference type="InterPro" id="IPR023214">
    <property type="entry name" value="HAD_sf"/>
</dbReference>
<comment type="catalytic activity">
    <reaction evidence="4 6">
        <text>O-phospho-L-seryl-[protein] + H2O = L-seryl-[protein] + phosphate</text>
        <dbReference type="Rhea" id="RHEA:20629"/>
        <dbReference type="Rhea" id="RHEA-COMP:9863"/>
        <dbReference type="Rhea" id="RHEA-COMP:11604"/>
        <dbReference type="ChEBI" id="CHEBI:15377"/>
        <dbReference type="ChEBI" id="CHEBI:29999"/>
        <dbReference type="ChEBI" id="CHEBI:43474"/>
        <dbReference type="ChEBI" id="CHEBI:83421"/>
        <dbReference type="EC" id="3.1.3.16"/>
    </reaction>
</comment>
<dbReference type="CDD" id="cd17729">
    <property type="entry name" value="BRCT_CTDP1"/>
    <property type="match status" value="1"/>
</dbReference>
<evidence type="ECO:0000256" key="3">
    <source>
        <dbReference type="ARBA" id="ARBA00023242"/>
    </source>
</evidence>
<evidence type="ECO:0000313" key="11">
    <source>
        <dbReference type="Proteomes" id="UP000251960"/>
    </source>
</evidence>
<sequence>MSEMDQKQGEKNDDIPLCPPHLGFIGGLCFLCGAKEEDAEGGTPRVAVGQGVEGSDSSDDDARCVEAKTEGCAPGVSVGHRMKVEEGDDDALFPLDPEFALAELYYQCGVPGEMIEEEDAEGSASGVTVANIDGGLVRPALAAAMSIGSASDMATLMRERKLILVLDLDSTLVNSARLCDFSAQEKRNGFTRYTGDKPHMDLFRLKYSNKARKLTKLRPFVRGFLEQASSMFEMHVYTLAKRAYAKAVIDLLDPNGVYFGGRVVSRKDSTRRDMKSLDVIPGADPVAVVILDDTDVWPAHQDNLILMDRYHYFASTCRKFRYDIPSLAEQGRDEREQDNSLAVVLNVLRRIHQDFFDGDQADVREVIREVRRQVLPECTVAFSYLDDCMEDFPENTLMWTLAERLGAVCRKDVDETVTHVVAEDPGTQKAQWARDHGKFLVNPEWIKASGFRWCRVDEQGFPVTAGPCELNIVSLQLAVRNGIVSLRAADCPC</sequence>
<dbReference type="PROSITE" id="PS50969">
    <property type="entry name" value="FCP1"/>
    <property type="match status" value="1"/>
</dbReference>
<dbReference type="Pfam" id="PF03031">
    <property type="entry name" value="NIF"/>
    <property type="match status" value="1"/>
</dbReference>
<dbReference type="InterPro" id="IPR036412">
    <property type="entry name" value="HAD-like_sf"/>
</dbReference>
<dbReference type="InterPro" id="IPR036420">
    <property type="entry name" value="BRCT_dom_sf"/>
</dbReference>
<dbReference type="PROSITE" id="PS50172">
    <property type="entry name" value="BRCT"/>
    <property type="match status" value="1"/>
</dbReference>
<dbReference type="ExpressionAtlas" id="A0A3L6EYB0">
    <property type="expression patterns" value="baseline"/>
</dbReference>
<reference evidence="10 11" key="1">
    <citation type="journal article" date="2018" name="Nat. Genet.">
        <title>Extensive intraspecific gene order and gene structural variations between Mo17 and other maize genomes.</title>
        <authorList>
            <person name="Sun S."/>
            <person name="Zhou Y."/>
            <person name="Chen J."/>
            <person name="Shi J."/>
            <person name="Zhao H."/>
            <person name="Zhao H."/>
            <person name="Song W."/>
            <person name="Zhang M."/>
            <person name="Cui Y."/>
            <person name="Dong X."/>
            <person name="Liu H."/>
            <person name="Ma X."/>
            <person name="Jiao Y."/>
            <person name="Wang B."/>
            <person name="Wei X."/>
            <person name="Stein J.C."/>
            <person name="Glaubitz J.C."/>
            <person name="Lu F."/>
            <person name="Yu G."/>
            <person name="Liang C."/>
            <person name="Fengler K."/>
            <person name="Li B."/>
            <person name="Rafalski A."/>
            <person name="Schnable P.S."/>
            <person name="Ware D.H."/>
            <person name="Buckler E.S."/>
            <person name="Lai J."/>
        </authorList>
    </citation>
    <scope>NUCLEOTIDE SEQUENCE [LARGE SCALE GENOMIC DNA]</scope>
    <source>
        <strain evidence="11">cv. Missouri 17</strain>
        <tissue evidence="10">Seedling</tissue>
    </source>
</reference>
<dbReference type="InterPro" id="IPR011947">
    <property type="entry name" value="FCP1_euk"/>
</dbReference>
<dbReference type="RefSeq" id="NP_001149751.2">
    <property type="nucleotide sequence ID" value="NM_001156279.2"/>
</dbReference>
<dbReference type="SMART" id="SM00577">
    <property type="entry name" value="CPDc"/>
    <property type="match status" value="1"/>
</dbReference>
<dbReference type="CDD" id="cd07521">
    <property type="entry name" value="HAD_FCP1-like"/>
    <property type="match status" value="1"/>
</dbReference>
<dbReference type="PANTHER" id="PTHR23081:SF19">
    <property type="entry name" value="RNA POLYMERASE II C-TERMINAL DOMAIN PHOSPHATASE-LIKE"/>
    <property type="match status" value="1"/>
</dbReference>
<evidence type="ECO:0000256" key="6">
    <source>
        <dbReference type="RuleBase" id="RU366066"/>
    </source>
</evidence>
<dbReference type="GO" id="GO:0008420">
    <property type="term" value="F:RNA polymerase II CTD heptapeptide repeat phosphatase activity"/>
    <property type="evidence" value="ECO:0007669"/>
    <property type="project" value="UniProtKB-UniRule"/>
</dbReference>
<evidence type="ECO:0000313" key="10">
    <source>
        <dbReference type="EMBL" id="PWZ25593.1"/>
    </source>
</evidence>
<dbReference type="EMBL" id="NCVQ01000005">
    <property type="protein sequence ID" value="PWZ25593.1"/>
    <property type="molecule type" value="Genomic_DNA"/>
</dbReference>
<comment type="function">
    <text evidence="6">This promotes the activity of RNA polymerase II.</text>
</comment>
<feature type="domain" description="FCP1 homology" evidence="9">
    <location>
        <begin position="157"/>
        <end position="331"/>
    </location>
</feature>
<name>A0A3L6EYB0_MAIZE</name>
<keyword evidence="3 6" id="KW-0539">Nucleus</keyword>
<protein>
    <recommendedName>
        <fullName evidence="6">RNA polymerase II C-terminal domain phosphatase-like</fullName>
        <ecNumber evidence="6">3.1.3.16</ecNumber>
    </recommendedName>
</protein>
<evidence type="ECO:0000256" key="5">
    <source>
        <dbReference type="ARBA" id="ARBA00048336"/>
    </source>
</evidence>
<comment type="subcellular location">
    <subcellularLocation>
        <location evidence="1 6">Nucleus</location>
    </subcellularLocation>
</comment>
<dbReference type="AlphaFoldDB" id="A0A3L6EYB0"/>
<feature type="region of interest" description="Disordered" evidence="7">
    <location>
        <begin position="41"/>
        <end position="61"/>
    </location>
</feature>
<proteinExistence type="predicted"/>
<feature type="domain" description="BRCT" evidence="8">
    <location>
        <begin position="401"/>
        <end position="463"/>
    </location>
</feature>
<dbReference type="EC" id="3.1.3.16" evidence="6"/>
<gene>
    <name evidence="10" type="primary">CPL4_2</name>
    <name evidence="10" type="ORF">Zm00014a_012202</name>
</gene>
<dbReference type="Gene3D" id="3.40.50.1000">
    <property type="entry name" value="HAD superfamily/HAD-like"/>
    <property type="match status" value="1"/>
</dbReference>
<keyword evidence="2 6" id="KW-0378">Hydrolase</keyword>
<dbReference type="GO" id="GO:0005634">
    <property type="term" value="C:nucleus"/>
    <property type="evidence" value="ECO:0007669"/>
    <property type="project" value="UniProtKB-SubCell"/>
</dbReference>